<evidence type="ECO:0000256" key="4">
    <source>
        <dbReference type="ARBA" id="ARBA00022692"/>
    </source>
</evidence>
<dbReference type="RefSeq" id="WP_111345494.1">
    <property type="nucleotide sequence ID" value="NZ_QHHQ01000002.1"/>
</dbReference>
<dbReference type="InterPro" id="IPR032808">
    <property type="entry name" value="DoxX"/>
</dbReference>
<evidence type="ECO:0000256" key="2">
    <source>
        <dbReference type="ARBA" id="ARBA00006679"/>
    </source>
</evidence>
<keyword evidence="9" id="KW-1185">Reference proteome</keyword>
<comment type="similarity">
    <text evidence="2">Belongs to the DoxX family.</text>
</comment>
<dbReference type="PANTHER" id="PTHR33452">
    <property type="entry name" value="OXIDOREDUCTASE CATD-RELATED"/>
    <property type="match status" value="1"/>
</dbReference>
<dbReference type="PANTHER" id="PTHR33452:SF1">
    <property type="entry name" value="INNER MEMBRANE PROTEIN YPHA-RELATED"/>
    <property type="match status" value="1"/>
</dbReference>
<dbReference type="OrthoDB" id="5398343at2"/>
<accession>A0A8B2NQG6</accession>
<name>A0A8B2NQG6_9HYPH</name>
<comment type="subcellular location">
    <subcellularLocation>
        <location evidence="1">Cell membrane</location>
        <topology evidence="1">Multi-pass membrane protein</topology>
    </subcellularLocation>
</comment>
<proteinExistence type="inferred from homology"/>
<keyword evidence="6 7" id="KW-0472">Membrane</keyword>
<dbReference type="Proteomes" id="UP000249590">
    <property type="component" value="Unassembled WGS sequence"/>
</dbReference>
<feature type="transmembrane region" description="Helical" evidence="7">
    <location>
        <begin position="39"/>
        <end position="58"/>
    </location>
</feature>
<reference evidence="8 9" key="1">
    <citation type="submission" date="2018-05" db="EMBL/GenBank/DDBJ databases">
        <title>Acuticoccus sediminis sp. nov., isolated from deep-sea sediment of Indian Ocean.</title>
        <authorList>
            <person name="Liu X."/>
            <person name="Lai Q."/>
            <person name="Du Y."/>
            <person name="Sun F."/>
            <person name="Zhang X."/>
            <person name="Wang S."/>
            <person name="Shao Z."/>
        </authorList>
    </citation>
    <scope>NUCLEOTIDE SEQUENCE [LARGE SCALE GENOMIC DNA]</scope>
    <source>
        <strain evidence="8 9">PTG4-2</strain>
    </source>
</reference>
<comment type="caution">
    <text evidence="8">The sequence shown here is derived from an EMBL/GenBank/DDBJ whole genome shotgun (WGS) entry which is preliminary data.</text>
</comment>
<evidence type="ECO:0000256" key="3">
    <source>
        <dbReference type="ARBA" id="ARBA00022475"/>
    </source>
</evidence>
<dbReference type="InterPro" id="IPR051907">
    <property type="entry name" value="DoxX-like_oxidoreductase"/>
</dbReference>
<evidence type="ECO:0000256" key="7">
    <source>
        <dbReference type="SAM" id="Phobius"/>
    </source>
</evidence>
<dbReference type="EMBL" id="QHHQ01000002">
    <property type="protein sequence ID" value="RAI02135.1"/>
    <property type="molecule type" value="Genomic_DNA"/>
</dbReference>
<sequence length="172" mass="18230">MTAETSRPSATRFPLAVVDTPLRLFIPALRPFYDRMEPVAYALLRVAFGLTIVTHGVPKMLGTAHGSMADPMAGSTNLIGNVLGLPFAPQLALAVALLETFGGFAVALGLAIRLFAPMLAVQMAAICVAIGPTYPWIDRGIEYPLMLGFVALAIAMRGGGKYSADRRLGVEL</sequence>
<evidence type="ECO:0000256" key="5">
    <source>
        <dbReference type="ARBA" id="ARBA00022989"/>
    </source>
</evidence>
<protein>
    <submittedName>
        <fullName evidence="8">DoxX family protein</fullName>
    </submittedName>
</protein>
<evidence type="ECO:0000256" key="6">
    <source>
        <dbReference type="ARBA" id="ARBA00023136"/>
    </source>
</evidence>
<dbReference type="AlphaFoldDB" id="A0A8B2NQG6"/>
<evidence type="ECO:0000256" key="1">
    <source>
        <dbReference type="ARBA" id="ARBA00004651"/>
    </source>
</evidence>
<evidence type="ECO:0000313" key="9">
    <source>
        <dbReference type="Proteomes" id="UP000249590"/>
    </source>
</evidence>
<evidence type="ECO:0000313" key="8">
    <source>
        <dbReference type="EMBL" id="RAI02135.1"/>
    </source>
</evidence>
<dbReference type="GO" id="GO:0005886">
    <property type="term" value="C:plasma membrane"/>
    <property type="evidence" value="ECO:0007669"/>
    <property type="project" value="UniProtKB-SubCell"/>
</dbReference>
<keyword evidence="4 7" id="KW-0812">Transmembrane</keyword>
<organism evidence="8 9">
    <name type="scientific">Acuticoccus sediminis</name>
    <dbReference type="NCBI Taxonomy" id="2184697"/>
    <lineage>
        <taxon>Bacteria</taxon>
        <taxon>Pseudomonadati</taxon>
        <taxon>Pseudomonadota</taxon>
        <taxon>Alphaproteobacteria</taxon>
        <taxon>Hyphomicrobiales</taxon>
        <taxon>Amorphaceae</taxon>
        <taxon>Acuticoccus</taxon>
    </lineage>
</organism>
<gene>
    <name evidence="8" type="ORF">DLJ53_12255</name>
</gene>
<keyword evidence="3" id="KW-1003">Cell membrane</keyword>
<feature type="transmembrane region" description="Helical" evidence="7">
    <location>
        <begin position="143"/>
        <end position="160"/>
    </location>
</feature>
<dbReference type="Pfam" id="PF07681">
    <property type="entry name" value="DoxX"/>
    <property type="match status" value="1"/>
</dbReference>
<keyword evidence="5 7" id="KW-1133">Transmembrane helix</keyword>